<feature type="region of interest" description="Disordered" evidence="1">
    <location>
        <begin position="218"/>
        <end position="244"/>
    </location>
</feature>
<feature type="compositionally biased region" description="Polar residues" evidence="1">
    <location>
        <begin position="3224"/>
        <end position="3236"/>
    </location>
</feature>
<reference evidence="2 3" key="1">
    <citation type="journal article" date="2012" name="Proc. Natl. Acad. Sci. U.S.A.">
        <title>Antigenic diversity is generated by distinct evolutionary mechanisms in African trypanosome species.</title>
        <authorList>
            <person name="Jackson A.P."/>
            <person name="Berry A."/>
            <person name="Aslett M."/>
            <person name="Allison H.C."/>
            <person name="Burton P."/>
            <person name="Vavrova-Anderson J."/>
            <person name="Brown R."/>
            <person name="Browne H."/>
            <person name="Corton N."/>
            <person name="Hauser H."/>
            <person name="Gamble J."/>
            <person name="Gilderthorp R."/>
            <person name="Marcello L."/>
            <person name="McQuillan J."/>
            <person name="Otto T.D."/>
            <person name="Quail M.A."/>
            <person name="Sanders M.J."/>
            <person name="van Tonder A."/>
            <person name="Ginger M.L."/>
            <person name="Field M.C."/>
            <person name="Barry J.D."/>
            <person name="Hertz-Fowler C."/>
            <person name="Berriman M."/>
        </authorList>
    </citation>
    <scope>NUCLEOTIDE SEQUENCE</scope>
    <source>
        <strain evidence="2 3">Y486</strain>
    </source>
</reference>
<protein>
    <submittedName>
        <fullName evidence="2">Uncharacterized protein</fullName>
    </submittedName>
</protein>
<keyword evidence="3" id="KW-1185">Reference proteome</keyword>
<feature type="region of interest" description="Disordered" evidence="1">
    <location>
        <begin position="510"/>
        <end position="562"/>
    </location>
</feature>
<dbReference type="VEuPathDB" id="TriTrypDB:TvY486_0022300"/>
<feature type="region of interest" description="Disordered" evidence="1">
    <location>
        <begin position="610"/>
        <end position="629"/>
    </location>
</feature>
<feature type="region of interest" description="Disordered" evidence="1">
    <location>
        <begin position="459"/>
        <end position="480"/>
    </location>
</feature>
<feature type="compositionally biased region" description="Polar residues" evidence="1">
    <location>
        <begin position="514"/>
        <end position="534"/>
    </location>
</feature>
<evidence type="ECO:0000313" key="2">
    <source>
        <dbReference type="EMBL" id="CCD19533.1"/>
    </source>
</evidence>
<name>F9WPQ6_TRYVY</name>
<evidence type="ECO:0000256" key="1">
    <source>
        <dbReference type="SAM" id="MobiDB-lite"/>
    </source>
</evidence>
<dbReference type="Proteomes" id="UP000009027">
    <property type="component" value="Unassembled WGS sequence"/>
</dbReference>
<feature type="region of interest" description="Disordered" evidence="1">
    <location>
        <begin position="77"/>
        <end position="105"/>
    </location>
</feature>
<dbReference type="EMBL" id="CAEX01003608">
    <property type="protein sequence ID" value="CCD19533.1"/>
    <property type="molecule type" value="Genomic_DNA"/>
</dbReference>
<evidence type="ECO:0000313" key="3">
    <source>
        <dbReference type="Proteomes" id="UP000009027"/>
    </source>
</evidence>
<feature type="region of interest" description="Disordered" evidence="1">
    <location>
        <begin position="3256"/>
        <end position="3279"/>
    </location>
</feature>
<organism evidence="2 3">
    <name type="scientific">Trypanosoma vivax (strain Y486)</name>
    <dbReference type="NCBI Taxonomy" id="1055687"/>
    <lineage>
        <taxon>Eukaryota</taxon>
        <taxon>Discoba</taxon>
        <taxon>Euglenozoa</taxon>
        <taxon>Kinetoplastea</taxon>
        <taxon>Metakinetoplastina</taxon>
        <taxon>Trypanosomatida</taxon>
        <taxon>Trypanosomatidae</taxon>
        <taxon>Trypanosoma</taxon>
        <taxon>Duttonella</taxon>
    </lineage>
</organism>
<proteinExistence type="predicted"/>
<feature type="compositionally biased region" description="Polar residues" evidence="1">
    <location>
        <begin position="619"/>
        <end position="629"/>
    </location>
</feature>
<feature type="compositionally biased region" description="Low complexity" evidence="1">
    <location>
        <begin position="3192"/>
        <end position="3205"/>
    </location>
</feature>
<gene>
    <name evidence="2" type="ORF">TvY486_0022300</name>
</gene>
<feature type="region of interest" description="Disordered" evidence="1">
    <location>
        <begin position="3158"/>
        <end position="3238"/>
    </location>
</feature>
<sequence length="3279" mass="345393">MNKSELSSSNVLCCHLPERYISGDRMRGIESGNAPSGIDCSMPENGIMQSASEHRSPKYTRDGIVRTLSPRFVHGTELHDQAGGRQPSPFTRSGVLARPGVRSPASRGDNVICRHSASPDYCPESKLDAKYFTLDLLTETCLCVGSLRVRASFTSRAPLTFDHVVSVIKKNVHMLCFTVRVILHLDKRTWKYVQLTRQNVQHTAGDFKIVVEARATGKELRSPDRSGISPSPRGPADESQLLEAASTKCPSARANVELVEEMDVRAISGTSESDPLVSRLMHTINKANLLGFDGTCAIHSAGGLANSGLRRSAGASTNFSENGMVRTTFCIEYYTSSDEILTSEMTLDLQNALARHVSHAIEVPQSCVQTRLDAMQENVLVLTVLHDGIHTEAEIGRVITTFEMPKTRRSQLDVCLSSVRGMQAITEASFLEGAPYTRLIDRQRFEKLRGTGALQCHDSSARKTDSAAVPGDNAATDTTKTNESTLVWQTKQEYIGMRLASLNNTIKRLEASRPATSQQPKTKTNTTEGGMQTKENQRKQPLDETGEQLVRAQTSSPRIQMPPPLVQTEERRIQRMHLQRLKDASQERYKQRQRIRETIEIHSKVESITKEANEEQVKRSSSAPATKSQTIMQIRQRIEELNMFMKKSRQKKCDITYTKRTEEQKITDNKNKERDTTKEKFEETINLAANENEIGKEKKQIIEEESIEITKVKEIQQCMQAEKAEVADALGGEELLPVDAHRELIPSADLLQRSVADVPVVEAGETVAPVADDALGGEEPLPDHVLAEAQELGMQEAEVADALGGEEPLPDHVLAEAQELGVQEAEVADALGAEEPLPVDAHSVLIPSADLLQRSVADVPVVEAGETVAPVADDALGAEEPLPDHVAADTQELGVQEAEVADALGAEEPLPDHVLAEAQELGVQEAEVADALGAEELLPVDAHRELIPSADLLQRSVADVPVVEAGETVAPVADDALGAEEPLPDHVLADTQELGVQEAEVADALGAEEPLPVDAHRELIPSADLLQRSVADVPVVEAGETVAPVADDALGAEEPLPDHVLAEAQELGVQEAEVADALGAEEPLPDHVLADTQELGVQEAEVADALGAEEPLPVDAHRELIPSADLLQRSVADVPVVEAGETVVPVADDALGAEEPLPDHVLAEAQELGVQEAEVADALGAEEPLPDHVLADTQELGVQEAEVADALGAEEPLPDHVLADTQELGVQEAEVADALGAEEPLPVDAHRELIPSADLLQRSVADVPVVEAGETVVPVADDALGAEEPLPDHVLAEAQELGVQEAEVADALGAEEPLPVDAHRELIPSADLLQRSVAGVPVVEAGETVAPVADDALGAEEPLPDHVLADTQELGAQEAEVADALGAEEPLPDHVLADTQELGVQEAEVADALGGEEPLPVDAHRELIPSADLLQRSVADVPVVEAGETVAPVADDALGGEEPLPDHVLAEAQELGVQEAEVADALGGEEPLPDHVLAEAQELGVQEAEVADALGAEEPLPVDAHRELIPSADLLQRSVADVPVVEAGETVAPVADDALGAEEPLPDHVLADTQELGVQEAEVADALGGEELLPVDAHSVLIPSADLLQRSVADVPVVEAGETVAPVADDALGAEEPLPDHVLADTQELGVQEAEVADALGAEEPLAVDAHSVLIPSADLLQRSVADVPVVEAGETVAPVADDALGGEEPLPDHVLAEAQELGVQEAEVADALGGEEPLPDHVLAEAQELGVQEAEVADALGAEEPLPVDAHSVLIPSADLLQRSVADVPVVEAGETVAPVADDALGAEEPLPDHVLAEAQELGVQEAEVADALGAEELLPVDAHRELIPSADLLQRSVADVPVVEAGETVAPVADDALGAEEPLPDHVLADTQELGVQEAEVADALGAEEPLPVDAHRELIPSADLLQRSVADVPVVEAGETVAPVADDALGAEEPLPDHVLAEAQELGVQEAEVADALGAEEPLPDHVLADTQELGVQEAEVADALGAEEPLPVDAHRELIPSADLLQRSVADVPVVEAGETVVPVADDALGAEEPLPDHVLADTQELGVQEAEVADALGAEEPLPDHVLAEAQELGVQEAEVADALGAEEPLPVDAHRELIPSADLLQRSVADVPVVEAGETVAPVADDALGAEEPLPDHVLADTQELGVQEAEVADALGAEEPLPVDAHSVLIPSADLLQRSVADVPVVEAGETVAPVADDALGAEEPLPDHVLAEAQELGVQEAEVADALGGEEPLPDHVLAEAQELGVQEAEVADALGAEEPLPVDAHRELIPSADLLQRSVADVPVVEAGETVAPVADDALGAEEPLPDHVLADTQELGVQEAEVADALGAEEPLPVDAHRELIPSADLLQRSVADVPVVEAGETVAPVADDALGAEEPLPDHVLADTQELGVQEAEVADALGAEEPLPDHVLADTQELGVQEAEVADALGGEELLPVDAHSVLIPSADLLQRSVADVPVVEAGETVAPVADDALGAEEPLPDHVLAEAQELGVQEAEVADALGAEEPLPVDAHSVLIPSADLLQRSVADVPVVEAGETVVPVADDALGGEEPLPDHVLAEAQELGVQEAEVADALGAEEPLPVDAHRELIPSADLLQRSVADVPVVEAGETVAPVADDALGAEEPLPDHVLADTQELGVQEAEVADALGAEEPLPVDAHRELIPSADLLQRSVADVPVVEAGETVAPVADDALGAEEPLPDHVLAEAQELGVQEAEVADALGAEELLPVDAHSVLIPSADLLQRSVADAPVVEKDELVACVAKIASSFVDSPKYFDRVGSPEEIFDDCVPFPFVCVSIPPVCLDVSFDFLSDFDLHRTIVSHLDTSYFDCISTRVAHKHVADSDSGFCSPVNGSVDDFSESVNVWSSSTCAFFDAGNAADSSNASVVLRTRKDLVVESRRRSLLKSLSVSSVRRPSSLEDVDDQYFEESLGCRKSFLSDVLPCDDAARLLSINDAPANIVDVSEKADCSVTVRLIDNIHNVDSAHGSSAVARSRISSIVNAPGNMNCNVGQFSSATSQGNVLGTGGDLRLNGRTSLLQVSHTGTGNSCTVRPSGDTNVPHCVSAEQPGGESVSLRTLPRVSPRCSRNSLSRTSVLSEEAQRRICESRLIPIHSLQQQQQPLSVLQILPNPEGAHLPALTSEGDSGGASKRDRHSRTSVVSSCYGGGPRTRMLNSRSRMSMSGVGTPKSLSESTTKRRTSRVTAGPQSPQQPETVEKRLGEIVSRVASAHLRSVAVQNHMGQPPLPGSAPRNNERR</sequence>
<accession>F9WPQ6</accession>